<organism evidence="3 4">
    <name type="scientific">Ligilactobacillus ubinensis</name>
    <dbReference type="NCBI Taxonomy" id="2876789"/>
    <lineage>
        <taxon>Bacteria</taxon>
        <taxon>Bacillati</taxon>
        <taxon>Bacillota</taxon>
        <taxon>Bacilli</taxon>
        <taxon>Lactobacillales</taxon>
        <taxon>Lactobacillaceae</taxon>
        <taxon>Ligilactobacillus</taxon>
    </lineage>
</organism>
<comment type="caution">
    <text evidence="3">The sequence shown here is derived from an EMBL/GenBank/DDBJ whole genome shotgun (WGS) entry which is preliminary data.</text>
</comment>
<feature type="compositionally biased region" description="Low complexity" evidence="1">
    <location>
        <begin position="58"/>
        <end position="90"/>
    </location>
</feature>
<evidence type="ECO:0000313" key="4">
    <source>
        <dbReference type="Proteomes" id="UP001139006"/>
    </source>
</evidence>
<keyword evidence="4" id="KW-1185">Reference proteome</keyword>
<protein>
    <submittedName>
        <fullName evidence="3">Uncharacterized protein</fullName>
    </submittedName>
</protein>
<dbReference type="Proteomes" id="UP001139006">
    <property type="component" value="Unassembled WGS sequence"/>
</dbReference>
<proteinExistence type="predicted"/>
<evidence type="ECO:0000313" key="3">
    <source>
        <dbReference type="EMBL" id="MCP0886118.1"/>
    </source>
</evidence>
<evidence type="ECO:0000256" key="1">
    <source>
        <dbReference type="SAM" id="MobiDB-lite"/>
    </source>
</evidence>
<dbReference type="EMBL" id="JAIULA010000003">
    <property type="protein sequence ID" value="MCP0886118.1"/>
    <property type="molecule type" value="Genomic_DNA"/>
</dbReference>
<reference evidence="3 4" key="1">
    <citation type="journal article" date="2023" name="Int. J. Syst. Evol. Microbiol.">
        <title>Ligilactobacillus ubinensis sp. nov., a novel species isolated from the wild ferment of a durian fruit (Durio zibethinus).</title>
        <authorList>
            <person name="Heng Y.C."/>
            <person name="Menon N."/>
            <person name="Chen B."/>
            <person name="Loo B.Z.L."/>
            <person name="Wong G.W.J."/>
            <person name="Lim A.C.H."/>
            <person name="Silvaraju S."/>
            <person name="Kittelmann S."/>
        </authorList>
    </citation>
    <scope>NUCLEOTIDE SEQUENCE [LARGE SCALE GENOMIC DNA]</scope>
    <source>
        <strain evidence="3 4">WILCCON 0076</strain>
    </source>
</reference>
<keyword evidence="2" id="KW-0472">Membrane</keyword>
<sequence length="179" mass="20096">MLQNKENKKMDNHLSEKPLYKKPWFWIFVVVFIFGVSQIGRTDSTTSTNNWETKTSKKLVISSSSSKTSNSSVTKATSESNTTTTNSNAQKAKESGLIQTSIVNNQNTFQYTTYVNDKVNLNANHQTQANKNISVCPASNSHNNCTVVNPNYINNKKQKNMPIKKSIPEVVYKVSHSNE</sequence>
<accession>A0A9X2FKD5</accession>
<keyword evidence="2" id="KW-0812">Transmembrane</keyword>
<feature type="region of interest" description="Disordered" evidence="1">
    <location>
        <begin position="44"/>
        <end position="94"/>
    </location>
</feature>
<evidence type="ECO:0000256" key="2">
    <source>
        <dbReference type="SAM" id="Phobius"/>
    </source>
</evidence>
<dbReference type="RefSeq" id="WP_253359085.1">
    <property type="nucleotide sequence ID" value="NZ_JAIULA010000003.1"/>
</dbReference>
<keyword evidence="2" id="KW-1133">Transmembrane helix</keyword>
<dbReference type="AlphaFoldDB" id="A0A9X2FKD5"/>
<name>A0A9X2FKD5_9LACO</name>
<feature type="transmembrane region" description="Helical" evidence="2">
    <location>
        <begin position="23"/>
        <end position="40"/>
    </location>
</feature>
<gene>
    <name evidence="3" type="ORF">LB941_02060</name>
</gene>